<dbReference type="AlphaFoldDB" id="Q2GV09"/>
<organism evidence="1 2">
    <name type="scientific">Chaetomium globosum (strain ATCC 6205 / CBS 148.51 / DSM 1962 / NBRC 6347 / NRRL 1970)</name>
    <name type="common">Soil fungus</name>
    <dbReference type="NCBI Taxonomy" id="306901"/>
    <lineage>
        <taxon>Eukaryota</taxon>
        <taxon>Fungi</taxon>
        <taxon>Dikarya</taxon>
        <taxon>Ascomycota</taxon>
        <taxon>Pezizomycotina</taxon>
        <taxon>Sordariomycetes</taxon>
        <taxon>Sordariomycetidae</taxon>
        <taxon>Sordariales</taxon>
        <taxon>Chaetomiaceae</taxon>
        <taxon>Chaetomium</taxon>
    </lineage>
</organism>
<dbReference type="GeneID" id="4393395"/>
<gene>
    <name evidence="1" type="ORF">CHGG_08195</name>
</gene>
<protein>
    <submittedName>
        <fullName evidence="1">Uncharacterized protein</fullName>
    </submittedName>
</protein>
<evidence type="ECO:0000313" key="1">
    <source>
        <dbReference type="EMBL" id="EAQ86942.1"/>
    </source>
</evidence>
<sequence>MPLGHTFLNRGHNAARCAIVSSCNQQGGERAFEARSEILTPANGPLIGGLTVAGCRVDI</sequence>
<accession>Q2GV09</accession>
<dbReference type="InParanoid" id="Q2GV09"/>
<dbReference type="Proteomes" id="UP000001056">
    <property type="component" value="Unassembled WGS sequence"/>
</dbReference>
<dbReference type="HOGENOM" id="CLU_2960566_0_0_1"/>
<keyword evidence="2" id="KW-1185">Reference proteome</keyword>
<dbReference type="EMBL" id="CH408033">
    <property type="protein sequence ID" value="EAQ86942.1"/>
    <property type="molecule type" value="Genomic_DNA"/>
</dbReference>
<reference evidence="2" key="1">
    <citation type="journal article" date="2015" name="Genome Announc.">
        <title>Draft genome sequence of the cellulolytic fungus Chaetomium globosum.</title>
        <authorList>
            <person name="Cuomo C.A."/>
            <person name="Untereiner W.A."/>
            <person name="Ma L.-J."/>
            <person name="Grabherr M."/>
            <person name="Birren B.W."/>
        </authorList>
    </citation>
    <scope>NUCLEOTIDE SEQUENCE [LARGE SCALE GENOMIC DNA]</scope>
    <source>
        <strain evidence="2">ATCC 6205 / CBS 148.51 / DSM 1962 / NBRC 6347 / NRRL 1970</strain>
    </source>
</reference>
<name>Q2GV09_CHAGB</name>
<evidence type="ECO:0000313" key="2">
    <source>
        <dbReference type="Proteomes" id="UP000001056"/>
    </source>
</evidence>
<dbReference type="RefSeq" id="XP_001225851.1">
    <property type="nucleotide sequence ID" value="XM_001225850.1"/>
</dbReference>
<dbReference type="VEuPathDB" id="FungiDB:CHGG_08195"/>
<proteinExistence type="predicted"/>